<evidence type="ECO:0000313" key="2">
    <source>
        <dbReference type="EMBL" id="CAK9058916.1"/>
    </source>
</evidence>
<name>A0ABP0N5M2_9DINO</name>
<gene>
    <name evidence="2" type="ORF">CCMP2556_LOCUS29044</name>
</gene>
<feature type="compositionally biased region" description="Polar residues" evidence="1">
    <location>
        <begin position="33"/>
        <end position="55"/>
    </location>
</feature>
<organism evidence="2 3">
    <name type="scientific">Durusdinium trenchii</name>
    <dbReference type="NCBI Taxonomy" id="1381693"/>
    <lineage>
        <taxon>Eukaryota</taxon>
        <taxon>Sar</taxon>
        <taxon>Alveolata</taxon>
        <taxon>Dinophyceae</taxon>
        <taxon>Suessiales</taxon>
        <taxon>Symbiodiniaceae</taxon>
        <taxon>Durusdinium</taxon>
    </lineage>
</organism>
<dbReference type="Proteomes" id="UP001642484">
    <property type="component" value="Unassembled WGS sequence"/>
</dbReference>
<comment type="caution">
    <text evidence="2">The sequence shown here is derived from an EMBL/GenBank/DDBJ whole genome shotgun (WGS) entry which is preliminary data.</text>
</comment>
<accession>A0ABP0N5M2</accession>
<reference evidence="2 3" key="1">
    <citation type="submission" date="2024-02" db="EMBL/GenBank/DDBJ databases">
        <authorList>
            <person name="Chen Y."/>
            <person name="Shah S."/>
            <person name="Dougan E. K."/>
            <person name="Thang M."/>
            <person name="Chan C."/>
        </authorList>
    </citation>
    <scope>NUCLEOTIDE SEQUENCE [LARGE SCALE GENOMIC DNA]</scope>
</reference>
<protein>
    <submittedName>
        <fullName evidence="2">Uncharacterized protein</fullName>
    </submittedName>
</protein>
<feature type="region of interest" description="Disordered" evidence="1">
    <location>
        <begin position="1"/>
        <end position="55"/>
    </location>
</feature>
<evidence type="ECO:0000256" key="1">
    <source>
        <dbReference type="SAM" id="MobiDB-lite"/>
    </source>
</evidence>
<keyword evidence="3" id="KW-1185">Reference proteome</keyword>
<evidence type="ECO:0000313" key="3">
    <source>
        <dbReference type="Proteomes" id="UP001642484"/>
    </source>
</evidence>
<sequence length="55" mass="6042">MSATTPYSCCKSPTLHRPKSASQQSLWAVPTCPTRSPSSFGGRRPTQSFGRSNRR</sequence>
<proteinExistence type="predicted"/>
<dbReference type="EMBL" id="CAXAMN010021374">
    <property type="protein sequence ID" value="CAK9058916.1"/>
    <property type="molecule type" value="Genomic_DNA"/>
</dbReference>